<dbReference type="RefSeq" id="XP_007718880.1">
    <property type="nucleotide sequence ID" value="XM_007720690.1"/>
</dbReference>
<dbReference type="STRING" id="930089.W6XNI8"/>
<name>W6XNI8_COCC2</name>
<accession>W6XNI8</accession>
<feature type="compositionally biased region" description="Polar residues" evidence="1">
    <location>
        <begin position="121"/>
        <end position="130"/>
    </location>
</feature>
<feature type="non-terminal residue" evidence="3">
    <location>
        <position position="1"/>
    </location>
</feature>
<dbReference type="OrthoDB" id="3796518at2759"/>
<dbReference type="EMBL" id="KI965113">
    <property type="protein sequence ID" value="EUC26815.1"/>
    <property type="molecule type" value="Genomic_DNA"/>
</dbReference>
<feature type="region of interest" description="Disordered" evidence="1">
    <location>
        <begin position="105"/>
        <end position="135"/>
    </location>
</feature>
<dbReference type="HOGENOM" id="CLU_616190_0_0_1"/>
<dbReference type="AlphaFoldDB" id="W6XNI8"/>
<dbReference type="InterPro" id="IPR031348">
    <property type="entry name" value="PigL_N"/>
</dbReference>
<dbReference type="KEGG" id="bze:COCCADRAFT_31505"/>
<evidence type="ECO:0000313" key="3">
    <source>
        <dbReference type="EMBL" id="EUC26815.1"/>
    </source>
</evidence>
<reference evidence="3 4" key="1">
    <citation type="journal article" date="2013" name="PLoS Genet.">
        <title>Comparative genome structure, secondary metabolite, and effector coding capacity across Cochliobolus pathogens.</title>
        <authorList>
            <person name="Condon B.J."/>
            <person name="Leng Y."/>
            <person name="Wu D."/>
            <person name="Bushley K.E."/>
            <person name="Ohm R.A."/>
            <person name="Otillar R."/>
            <person name="Martin J."/>
            <person name="Schackwitz W."/>
            <person name="Grimwood J."/>
            <person name="MohdZainudin N."/>
            <person name="Xue C."/>
            <person name="Wang R."/>
            <person name="Manning V.A."/>
            <person name="Dhillon B."/>
            <person name="Tu Z.J."/>
            <person name="Steffenson B.J."/>
            <person name="Salamov A."/>
            <person name="Sun H."/>
            <person name="Lowry S."/>
            <person name="LaButti K."/>
            <person name="Han J."/>
            <person name="Copeland A."/>
            <person name="Lindquist E."/>
            <person name="Barry K."/>
            <person name="Schmutz J."/>
            <person name="Baker S.E."/>
            <person name="Ciuffetti L.M."/>
            <person name="Grigoriev I.V."/>
            <person name="Zhong S."/>
            <person name="Turgeon B.G."/>
        </authorList>
    </citation>
    <scope>NUCLEOTIDE SEQUENCE [LARGE SCALE GENOMIC DNA]</scope>
    <source>
        <strain evidence="3 4">26-R-13</strain>
    </source>
</reference>
<proteinExistence type="predicted"/>
<keyword evidence="4" id="KW-1185">Reference proteome</keyword>
<feature type="compositionally biased region" description="Basic and acidic residues" evidence="1">
    <location>
        <begin position="198"/>
        <end position="225"/>
    </location>
</feature>
<feature type="region of interest" description="Disordered" evidence="1">
    <location>
        <begin position="194"/>
        <end position="225"/>
    </location>
</feature>
<gene>
    <name evidence="3" type="ORF">COCCADRAFT_31505</name>
</gene>
<feature type="domain" description="Azaphilone pigments biosynthesis cluster protein L N-terminal" evidence="2">
    <location>
        <begin position="2"/>
        <end position="68"/>
    </location>
</feature>
<evidence type="ECO:0000313" key="4">
    <source>
        <dbReference type="Proteomes" id="UP000053841"/>
    </source>
</evidence>
<evidence type="ECO:0000259" key="2">
    <source>
        <dbReference type="Pfam" id="PF17111"/>
    </source>
</evidence>
<dbReference type="Proteomes" id="UP000053841">
    <property type="component" value="Unassembled WGS sequence"/>
</dbReference>
<protein>
    <recommendedName>
        <fullName evidence="2">Azaphilone pigments biosynthesis cluster protein L N-terminal domain-containing protein</fullName>
    </recommendedName>
</protein>
<dbReference type="Pfam" id="PF17111">
    <property type="entry name" value="PigL_N"/>
    <property type="match status" value="1"/>
</dbReference>
<dbReference type="GeneID" id="19146960"/>
<sequence>RKISVTLEHLRDYKDLITTATSDLEVRFKTTDGKFQSLVERTTSSSAITELQSLKDKRSSTQKCLQICVQFSKLIRQLQSSSAKDLPQGLDSIPKKTTNNGVRELETVSQSGNKKPFGNLSPESNLNSGDIRSIRSEEADNQSFYTGSYSRRVYDQDEMNLSYLENWLVKSNSPPLALEDASGQLDIDMYEKPIPSEMKTDGDSNYKDDSSATLDREVERDDKEGENYSRNIDVARFPRLCLVMQSLVEDQPFQETIILLEDLTGLEWDWWPFPPPMSPLIDGDTRVFWRCVKISYPQVFVALTTKALWNILLANIETCTKTDLVSLSADSTVSFQTSSGTPPVSDHTASKSSSYQQKKPFWLIFKIEGSKNFADWDQFGDEKLTIDRLFQQTLRQRQNGLREQFRLWVSYGQLGYWEFVKCRQLQKTRRGRLVDRGVDLPETLD</sequence>
<evidence type="ECO:0000256" key="1">
    <source>
        <dbReference type="SAM" id="MobiDB-lite"/>
    </source>
</evidence>
<organism evidence="3 4">
    <name type="scientific">Cochliobolus carbonum (strain 26-R-13)</name>
    <name type="common">Maize leaf spot fungus</name>
    <name type="synonym">Bipolaris zeicola</name>
    <dbReference type="NCBI Taxonomy" id="930089"/>
    <lineage>
        <taxon>Eukaryota</taxon>
        <taxon>Fungi</taxon>
        <taxon>Dikarya</taxon>
        <taxon>Ascomycota</taxon>
        <taxon>Pezizomycotina</taxon>
        <taxon>Dothideomycetes</taxon>
        <taxon>Pleosporomycetidae</taxon>
        <taxon>Pleosporales</taxon>
        <taxon>Pleosporineae</taxon>
        <taxon>Pleosporaceae</taxon>
        <taxon>Bipolaris</taxon>
    </lineage>
</organism>